<proteinExistence type="predicted"/>
<dbReference type="EMBL" id="CP130144">
    <property type="protein sequence ID" value="WNZ48571.1"/>
    <property type="molecule type" value="Genomic_DNA"/>
</dbReference>
<protein>
    <submittedName>
        <fullName evidence="1">Uncharacterized protein</fullName>
    </submittedName>
</protein>
<organism evidence="1">
    <name type="scientific">Leptolyngbya boryana CZ1</name>
    <dbReference type="NCBI Taxonomy" id="3060204"/>
    <lineage>
        <taxon>Bacteria</taxon>
        <taxon>Bacillati</taxon>
        <taxon>Cyanobacteriota</taxon>
        <taxon>Cyanophyceae</taxon>
        <taxon>Leptolyngbyales</taxon>
        <taxon>Leptolyngbyaceae</taxon>
        <taxon>Leptolyngbya group</taxon>
        <taxon>Leptolyngbya</taxon>
    </lineage>
</organism>
<accession>A0AA96WZ57</accession>
<gene>
    <name evidence="1" type="ORF">Q2T42_12105</name>
</gene>
<reference evidence="1" key="1">
    <citation type="journal article" date="2023" name="Plants (Basel)">
        <title>Genomic Analysis of Leptolyngbya boryana CZ1 Reveals Efficient Carbon Fixation Modules.</title>
        <authorList>
            <person name="Bai X."/>
            <person name="Wang H."/>
            <person name="Cheng W."/>
            <person name="Wang J."/>
            <person name="Ma M."/>
            <person name="Hu H."/>
            <person name="Song Z."/>
            <person name="Ma H."/>
            <person name="Fan Y."/>
            <person name="Du C."/>
            <person name="Xu J."/>
        </authorList>
    </citation>
    <scope>NUCLEOTIDE SEQUENCE</scope>
    <source>
        <strain evidence="1">CZ1</strain>
    </source>
</reference>
<evidence type="ECO:0000313" key="1">
    <source>
        <dbReference type="EMBL" id="WNZ48571.1"/>
    </source>
</evidence>
<reference evidence="1" key="2">
    <citation type="submission" date="2023-07" db="EMBL/GenBank/DDBJ databases">
        <authorList>
            <person name="Bai X.-H."/>
            <person name="Wang H.-H."/>
            <person name="Wang J."/>
            <person name="Ma M.-Y."/>
            <person name="Hu H.-H."/>
            <person name="Song Z.-L."/>
            <person name="Ma H.-G."/>
            <person name="Fan Y."/>
            <person name="Du C.-Y."/>
            <person name="Xu J.-C."/>
        </authorList>
    </citation>
    <scope>NUCLEOTIDE SEQUENCE</scope>
    <source>
        <strain evidence="1">CZ1</strain>
    </source>
</reference>
<dbReference type="RefSeq" id="WP_017290862.1">
    <property type="nucleotide sequence ID" value="NZ_CP130144.1"/>
</dbReference>
<dbReference type="AlphaFoldDB" id="A0AA96WZ57"/>
<name>A0AA96WZ57_LEPBY</name>
<sequence length="44" mass="5050">MYHRDVQLECFGELKSDLFNDSHIGGRTVISPALRQAIADEFRL</sequence>